<feature type="domain" description="GIY-YIG" evidence="3">
    <location>
        <begin position="205"/>
        <end position="282"/>
    </location>
</feature>
<dbReference type="RefSeq" id="WP_338236910.1">
    <property type="nucleotide sequence ID" value="NZ_BQKE01000001.1"/>
</dbReference>
<dbReference type="GO" id="GO:0008408">
    <property type="term" value="F:3'-5' exonuclease activity"/>
    <property type="evidence" value="ECO:0007669"/>
    <property type="project" value="TreeGrafter"/>
</dbReference>
<dbReference type="PANTHER" id="PTHR30231:SF41">
    <property type="entry name" value="DNA POLYMERASE III SUBUNIT EPSILON"/>
    <property type="match status" value="1"/>
</dbReference>
<accession>A0AAN5ALY1</accession>
<comment type="subunit">
    <text evidence="2">DNA polymerase III contains a core (composed of alpha, epsilon and theta chains) that associates with a tau subunit. This core dimerizes to form the POLIII' complex. PolIII' associates with the gamma complex (composed of gamma, delta, delta', psi and chi chains) and with the beta chain to form the complete DNA polymerase III complex.</text>
</comment>
<dbReference type="PROSITE" id="PS50164">
    <property type="entry name" value="GIY_YIG"/>
    <property type="match status" value="1"/>
</dbReference>
<proteinExistence type="predicted"/>
<sequence>MVEDKNFPKKYAIIDIETTGGNTKEEKITEIAIFIHDGEKVIQEFSTLINPEKNIPYHITRLTGIDNEMVADAPRFFEVAKEIVEITEDCIFVAHNVGFDYQFVRQEFKSLGFEYKRPTLCTVKMSRALLPGFPSYSLGKLTDRLGIHISARHRAFGDAEATVKLFEILLEKDTGKIQLQLPQTHQYQNHLHPKFQHQDVEALPEDPGVYYFLDEQGQLLYIGKSINIHKRVLSHLYNTKTKKAIQLKSQIVNIDFVSTGNELAALLLESHEIKKNKPPFNRALRRSKFHYQLFAGYNLEGYITFNIAKDDPHGTPIYQFSNRNAAQEFMFQAVEKYDLCQKLSGLYKSQKECFNYTLKRCKGACLGKEEVNAYNQRAQLLLDRFQYDEQNFLLVEDGRQPGEYCLVLVENGVYQGFGYVEKEYYQNDVHYLRDFIQAYENNRDTHRILLSHLRKKKKVRMLKWN</sequence>
<dbReference type="NCBIfam" id="TIGR00573">
    <property type="entry name" value="dnaq"/>
    <property type="match status" value="1"/>
</dbReference>
<dbReference type="FunFam" id="3.30.420.10:FF:000045">
    <property type="entry name" value="3'-5' exonuclease DinG"/>
    <property type="match status" value="1"/>
</dbReference>
<reference evidence="4 5" key="1">
    <citation type="submission" date="2021-12" db="EMBL/GenBank/DDBJ databases">
        <title>Genome sequencing of bacteria with rrn-lacking chromosome and rrn-plasmid.</title>
        <authorList>
            <person name="Anda M."/>
            <person name="Iwasaki W."/>
        </authorList>
    </citation>
    <scope>NUCLEOTIDE SEQUENCE [LARGE SCALE GENOMIC DNA]</scope>
    <source>
        <strain evidence="4 5">NBRC 15940</strain>
    </source>
</reference>
<dbReference type="InterPro" id="IPR035901">
    <property type="entry name" value="GIY-YIG_endonuc_sf"/>
</dbReference>
<dbReference type="GO" id="GO:0045004">
    <property type="term" value="P:DNA replication proofreading"/>
    <property type="evidence" value="ECO:0007669"/>
    <property type="project" value="TreeGrafter"/>
</dbReference>
<dbReference type="Gene3D" id="3.40.1440.10">
    <property type="entry name" value="GIY-YIG endonuclease"/>
    <property type="match status" value="1"/>
</dbReference>
<dbReference type="InterPro" id="IPR047296">
    <property type="entry name" value="GIY-YIG_UvrC_Cho"/>
</dbReference>
<dbReference type="PANTHER" id="PTHR30231">
    <property type="entry name" value="DNA POLYMERASE III SUBUNIT EPSILON"/>
    <property type="match status" value="1"/>
</dbReference>
<dbReference type="Gene3D" id="3.30.420.10">
    <property type="entry name" value="Ribonuclease H-like superfamily/Ribonuclease H"/>
    <property type="match status" value="1"/>
</dbReference>
<dbReference type="GO" id="GO:0003677">
    <property type="term" value="F:DNA binding"/>
    <property type="evidence" value="ECO:0007669"/>
    <property type="project" value="InterPro"/>
</dbReference>
<dbReference type="Pfam" id="PF00929">
    <property type="entry name" value="RNase_T"/>
    <property type="match status" value="1"/>
</dbReference>
<evidence type="ECO:0000313" key="5">
    <source>
        <dbReference type="Proteomes" id="UP001310022"/>
    </source>
</evidence>
<dbReference type="EMBL" id="BQKE01000001">
    <property type="protein sequence ID" value="GJM61348.1"/>
    <property type="molecule type" value="Genomic_DNA"/>
</dbReference>
<dbReference type="CDD" id="cd06127">
    <property type="entry name" value="DEDDh"/>
    <property type="match status" value="1"/>
</dbReference>
<dbReference type="SMART" id="SM00465">
    <property type="entry name" value="GIYc"/>
    <property type="match status" value="1"/>
</dbReference>
<name>A0AAN5ALY1_9BACT</name>
<dbReference type="Pfam" id="PF01541">
    <property type="entry name" value="GIY-YIG"/>
    <property type="match status" value="1"/>
</dbReference>
<evidence type="ECO:0000256" key="2">
    <source>
        <dbReference type="ARBA" id="ARBA00026073"/>
    </source>
</evidence>
<dbReference type="InterPro" id="IPR036397">
    <property type="entry name" value="RNaseH_sf"/>
</dbReference>
<protein>
    <submittedName>
        <fullName evidence="4">Exonuclease</fullName>
    </submittedName>
</protein>
<comment type="caution">
    <text evidence="4">The sequence shown here is derived from an EMBL/GenBank/DDBJ whole genome shotgun (WGS) entry which is preliminary data.</text>
</comment>
<dbReference type="InterPro" id="IPR012337">
    <property type="entry name" value="RNaseH-like_sf"/>
</dbReference>
<dbReference type="SMART" id="SM00479">
    <property type="entry name" value="EXOIII"/>
    <property type="match status" value="1"/>
</dbReference>
<evidence type="ECO:0000259" key="3">
    <source>
        <dbReference type="PROSITE" id="PS50164"/>
    </source>
</evidence>
<dbReference type="GO" id="GO:0005829">
    <property type="term" value="C:cytosol"/>
    <property type="evidence" value="ECO:0007669"/>
    <property type="project" value="TreeGrafter"/>
</dbReference>
<keyword evidence="4" id="KW-0540">Nuclease</keyword>
<keyword evidence="4" id="KW-0378">Hydrolase</keyword>
<dbReference type="GO" id="GO:0006289">
    <property type="term" value="P:nucleotide-excision repair"/>
    <property type="evidence" value="ECO:0007669"/>
    <property type="project" value="InterPro"/>
</dbReference>
<dbReference type="InterPro" id="IPR006054">
    <property type="entry name" value="DnaQ"/>
</dbReference>
<organism evidence="4 5">
    <name type="scientific">Persicobacter diffluens</name>
    <dbReference type="NCBI Taxonomy" id="981"/>
    <lineage>
        <taxon>Bacteria</taxon>
        <taxon>Pseudomonadati</taxon>
        <taxon>Bacteroidota</taxon>
        <taxon>Cytophagia</taxon>
        <taxon>Cytophagales</taxon>
        <taxon>Persicobacteraceae</taxon>
        <taxon>Persicobacter</taxon>
    </lineage>
</organism>
<keyword evidence="5" id="KW-1185">Reference proteome</keyword>
<dbReference type="SUPFAM" id="SSF53098">
    <property type="entry name" value="Ribonuclease H-like"/>
    <property type="match status" value="1"/>
</dbReference>
<keyword evidence="4" id="KW-0269">Exonuclease</keyword>
<dbReference type="InterPro" id="IPR013520">
    <property type="entry name" value="Ribonucl_H"/>
</dbReference>
<dbReference type="InterPro" id="IPR000305">
    <property type="entry name" value="GIY-YIG_endonuc"/>
</dbReference>
<dbReference type="CDD" id="cd10434">
    <property type="entry name" value="GIY-YIG_UvrC_Cho"/>
    <property type="match status" value="1"/>
</dbReference>
<evidence type="ECO:0000256" key="1">
    <source>
        <dbReference type="ARBA" id="ARBA00025483"/>
    </source>
</evidence>
<dbReference type="Proteomes" id="UP001310022">
    <property type="component" value="Unassembled WGS sequence"/>
</dbReference>
<dbReference type="GO" id="GO:0003887">
    <property type="term" value="F:DNA-directed DNA polymerase activity"/>
    <property type="evidence" value="ECO:0007669"/>
    <property type="project" value="InterPro"/>
</dbReference>
<comment type="function">
    <text evidence="1">DNA polymerase III is a complex, multichain enzyme responsible for most of the replicative synthesis in bacteria. The epsilon subunit contain the editing function and is a proofreading 3'-5' exonuclease.</text>
</comment>
<dbReference type="SUPFAM" id="SSF82771">
    <property type="entry name" value="GIY-YIG endonuclease"/>
    <property type="match status" value="1"/>
</dbReference>
<dbReference type="AlphaFoldDB" id="A0AAN5ALY1"/>
<evidence type="ECO:0000313" key="4">
    <source>
        <dbReference type="EMBL" id="GJM61348.1"/>
    </source>
</evidence>
<gene>
    <name evidence="4" type="ORF">PEDI_19000</name>
</gene>